<comment type="caution">
    <text evidence="5">The sequence shown here is derived from an EMBL/GenBank/DDBJ whole genome shotgun (WGS) entry which is preliminary data.</text>
</comment>
<evidence type="ECO:0000313" key="6">
    <source>
        <dbReference type="Proteomes" id="UP000682134"/>
    </source>
</evidence>
<dbReference type="EC" id="2.4.-.-" evidence="5"/>
<accession>A0A940NLP8</accession>
<dbReference type="Proteomes" id="UP000682134">
    <property type="component" value="Unassembled WGS sequence"/>
</dbReference>
<reference evidence="5" key="1">
    <citation type="submission" date="2021-04" db="EMBL/GenBank/DDBJ databases">
        <title>Genome seq and assembly of Bacillus sp.</title>
        <authorList>
            <person name="Chhetri G."/>
        </authorList>
    </citation>
    <scope>NUCLEOTIDE SEQUENCE</scope>
    <source>
        <strain evidence="5">RG28</strain>
    </source>
</reference>
<evidence type="ECO:0000259" key="4">
    <source>
        <dbReference type="Pfam" id="PF06925"/>
    </source>
</evidence>
<dbReference type="EMBL" id="JAGIYQ010000001">
    <property type="protein sequence ID" value="MBP0723810.1"/>
    <property type="molecule type" value="Genomic_DNA"/>
</dbReference>
<dbReference type="InterPro" id="IPR050519">
    <property type="entry name" value="Glycosyltransf_28_UgtP"/>
</dbReference>
<dbReference type="InterPro" id="IPR009695">
    <property type="entry name" value="Diacylglyc_glucosyltr_N"/>
</dbReference>
<proteinExistence type="inferred from homology"/>
<dbReference type="GO" id="GO:0009247">
    <property type="term" value="P:glycolipid biosynthetic process"/>
    <property type="evidence" value="ECO:0007669"/>
    <property type="project" value="InterPro"/>
</dbReference>
<sequence length="377" mass="42057">MPKKLLIISSDFTGHGHKSITEALKEKLEIEENLSIHVVDGFSLGGTLLAKIGKSYGPITRHSEFLWKAIFDFSAQKPSFINSLIRWKIETNFVKLLDEVKPDIILTVHPNFNGSILDILDKHGYKIPFITLIADLVSISPLWADPRADYVISPTKEAKEICIQYGVPENNIKITGFPVRSRFYKDSENPSYLTNKDPSSPIECLLMGGGEGAGNMEKIAQTLLQNFDCHIKIVAGRNVTLKEKLEQSLMKNYSDRVTILGFTDAIQELMFSSDIAFTRGSPNVMMESVASNTPLVITGALPGQEEGNPSFAEKHNLGVVCKNPVELKETINLLLQNDSSQLKEIKKAQRMFQDPYVVDIIVSILLDVFENENEMAI</sequence>
<dbReference type="Gene3D" id="3.40.50.2000">
    <property type="entry name" value="Glycogen Phosphorylase B"/>
    <property type="match status" value="1"/>
</dbReference>
<keyword evidence="2 5" id="KW-0328">Glycosyltransferase</keyword>
<evidence type="ECO:0000313" key="5">
    <source>
        <dbReference type="EMBL" id="MBP0723810.1"/>
    </source>
</evidence>
<dbReference type="AlphaFoldDB" id="A0A940NLP8"/>
<evidence type="ECO:0000256" key="3">
    <source>
        <dbReference type="ARBA" id="ARBA00022679"/>
    </source>
</evidence>
<dbReference type="GO" id="GO:0016758">
    <property type="term" value="F:hexosyltransferase activity"/>
    <property type="evidence" value="ECO:0007669"/>
    <property type="project" value="InterPro"/>
</dbReference>
<feature type="domain" description="Diacylglycerol glucosyltransferase N-terminal" evidence="4">
    <location>
        <begin position="17"/>
        <end position="179"/>
    </location>
</feature>
<evidence type="ECO:0000256" key="1">
    <source>
        <dbReference type="ARBA" id="ARBA00006962"/>
    </source>
</evidence>
<dbReference type="Pfam" id="PF13692">
    <property type="entry name" value="Glyco_trans_1_4"/>
    <property type="match status" value="1"/>
</dbReference>
<name>A0A940NLP8_9BACI</name>
<dbReference type="PANTHER" id="PTHR43025:SF3">
    <property type="entry name" value="MONOGALACTOSYLDIACYLGLYCEROL SYNTHASE 1, CHLOROPLASTIC"/>
    <property type="match status" value="1"/>
</dbReference>
<dbReference type="PANTHER" id="PTHR43025">
    <property type="entry name" value="MONOGALACTOSYLDIACYLGLYCEROL SYNTHASE"/>
    <property type="match status" value="1"/>
</dbReference>
<gene>
    <name evidence="5" type="ORF">J5Y03_01270</name>
</gene>
<keyword evidence="6" id="KW-1185">Reference proteome</keyword>
<protein>
    <submittedName>
        <fullName evidence="5">Glycosyltransferase</fullName>
        <ecNumber evidence="5">2.4.-.-</ecNumber>
    </submittedName>
</protein>
<dbReference type="SUPFAM" id="SSF53756">
    <property type="entry name" value="UDP-Glycosyltransferase/glycogen phosphorylase"/>
    <property type="match status" value="1"/>
</dbReference>
<dbReference type="RefSeq" id="WP_209401584.1">
    <property type="nucleotide sequence ID" value="NZ_JAGIYQ010000001.1"/>
</dbReference>
<keyword evidence="3 5" id="KW-0808">Transferase</keyword>
<dbReference type="GO" id="GO:0016020">
    <property type="term" value="C:membrane"/>
    <property type="evidence" value="ECO:0007669"/>
    <property type="project" value="GOC"/>
</dbReference>
<evidence type="ECO:0000256" key="2">
    <source>
        <dbReference type="ARBA" id="ARBA00022676"/>
    </source>
</evidence>
<comment type="similarity">
    <text evidence="1">Belongs to the glycosyltransferase 28 family.</text>
</comment>
<organism evidence="5 6">
    <name type="scientific">Gottfriedia endophytica</name>
    <dbReference type="NCBI Taxonomy" id="2820819"/>
    <lineage>
        <taxon>Bacteria</taxon>
        <taxon>Bacillati</taxon>
        <taxon>Bacillota</taxon>
        <taxon>Bacilli</taxon>
        <taxon>Bacillales</taxon>
        <taxon>Bacillaceae</taxon>
        <taxon>Gottfriedia</taxon>
    </lineage>
</organism>
<dbReference type="Pfam" id="PF06925">
    <property type="entry name" value="MGDG_synth"/>
    <property type="match status" value="1"/>
</dbReference>